<dbReference type="InterPro" id="IPR016035">
    <property type="entry name" value="Acyl_Trfase/lysoPLipase"/>
</dbReference>
<dbReference type="Gene3D" id="3.40.50.12780">
    <property type="entry name" value="N-terminal domain of ligase-like"/>
    <property type="match status" value="1"/>
</dbReference>
<dbReference type="InterPro" id="IPR023213">
    <property type="entry name" value="CAT-like_dom_sf"/>
</dbReference>
<keyword evidence="4" id="KW-0597">Phosphoprotein</keyword>
<gene>
    <name evidence="14" type="ORF">GCM10010253_09350</name>
</gene>
<dbReference type="Pfam" id="PF00550">
    <property type="entry name" value="PP-binding"/>
    <property type="match status" value="2"/>
</dbReference>
<keyword evidence="8" id="KW-0012">Acyltransferase</keyword>
<dbReference type="InterPro" id="IPR029058">
    <property type="entry name" value="AB_hydrolase_fold"/>
</dbReference>
<dbReference type="Gene3D" id="3.40.50.720">
    <property type="entry name" value="NAD(P)-binding Rossmann-like Domain"/>
    <property type="match status" value="1"/>
</dbReference>
<dbReference type="PROSITE" id="PS52004">
    <property type="entry name" value="KS3_2"/>
    <property type="match status" value="1"/>
</dbReference>
<dbReference type="NCBIfam" id="TIGR01733">
    <property type="entry name" value="AA-adenyl-dom"/>
    <property type="match status" value="1"/>
</dbReference>
<dbReference type="InterPro" id="IPR018201">
    <property type="entry name" value="Ketoacyl_synth_AS"/>
</dbReference>
<dbReference type="InterPro" id="IPR013968">
    <property type="entry name" value="PKS_KR"/>
</dbReference>
<evidence type="ECO:0000259" key="13">
    <source>
        <dbReference type="PROSITE" id="PS52019"/>
    </source>
</evidence>
<dbReference type="Pfam" id="PF21089">
    <property type="entry name" value="PKS_DH_N"/>
    <property type="match status" value="1"/>
</dbReference>
<dbReference type="InterPro" id="IPR032821">
    <property type="entry name" value="PKS_assoc"/>
</dbReference>
<evidence type="ECO:0000313" key="14">
    <source>
        <dbReference type="EMBL" id="GGS37949.1"/>
    </source>
</evidence>
<dbReference type="Pfam" id="PF00975">
    <property type="entry name" value="Thioesterase"/>
    <property type="match status" value="1"/>
</dbReference>
<name>A0ABQ2STU8_STRBA</name>
<sequence>MADANSRALRNKVAIIGMGCRLPGGASDHRTFWRNLVAGKDCITPTPPDRYDVRTLGSRFRDKPGRLVGGRGGYIDGFDEFDPAFFGISPREADHMDPQQRKLLEVAWEALEDGGQRPADLAGSDVAVYVGAFTLDYKILQFADLGFTSLAAHTATGTMMTMVSNRISYCFDFRGPSLSVDTACSSSLVAVHLACQALHNGETDLALAGGTLLHMAPQYTVAETKGGFLSPEGRSRTFDAAADGYVRAEGVGLVALKRLDDAVRDGDRIHAVILASGVNQDGHTNGITVPNPDAQVDLIRRVCAEAGITPGDLQYMEAHGTSTPVGDPIEANALARALAVGRAPGARAYVGSVKTNIGHTESAAGIAGLIKTVLSIEHRTIPPHINLENLNPAIDPTTLPYEIPTRPTDWPAHEGPARAGVNSFGFGGTNAHVVLEEAPPPLPPAPGNAAASAGRRWSILPLSARRPDALAEMAAGIRAELAGDNGPAVALDDLGHTLAHRRQHLPERLAVVHSSRTSLDEALAAHERGEPHSRVAHGRARDAADRKLVWVFTGMGPQWWGMGRQLLEEEPVFRDAVTACDRALREFADWSLVEELTADEPASRMTETWLAQPANFAVQVGLAALWRSYGVRPDAVVGHSTGEIAAFHAAGVYSLRDAARIVVHRSRLQQALAGTGTMLAVGLSEEEAELRVRPYRDRVSVAAVNSPTAITLAGDEAALSLLAEELRAEEQFAKFLTVEVPYHSVGMERIRDELLAELAPLEPRAAQVPLYLTGVEGTARGEELDAAYWWKNVRDRVRFRSAIDRIADDGHRVFLEIGPHPVLGHAIRECLDAGGRSALTLPSIRREEDETERFATSLGTLHTLGVPIDWDVLQPTGRPVTLPRHPFRRDRHWTEPRPVAQVRLGHRDHPLLGRRTDATEPTWQARLDTEELPYLADHRIQDTVVFPAAGYLEMAAQAVLRLTGSTTAVLADLDLRKALFLPDGEDRTVEVSLSLENAAFTIASPTGEDGERAVHAAGIVRTGQRRSTAAPLDAPAIRARARRHLAGPDCYTALAALGYHYGPAFQAVEEVWIGADEVLARIRPPRAIGDDAAGHQLHPVLLDACFQTLLTPLIPPTPEDPAPVGGIRLPLSLDEVALEPIGDQPFWAHATVLPADADTTLGNIALYADDGAPLGRIEGFRAADVEKAATAVARTTIDSWLAEPVWADCPPLPAEDAEAPPADVSWLLLADTGGVADAFAALADARGERCRLVRRGAAYTASADGRTYTLDPASDADLRRLFADLDRDGGPFRGTVLHLWNLDAPALAACDRTALGDHTGAGAYSLIVLARLLSARGGGGRLHIVTRGAQPALPGEAPEPLGAPAWGIGRVLRHQELTDHPGKLIDLDPRRHPGAEGDRAEAAALLAEALSDDETEVALRDGGRRTGRLRAAGSLTRPLPLRLRADGSYLVTGAFGALGRLLCRTLVRRGARRIVLVGRTPVPPREKWAGTDPTTAEGRAVALLRELETLGAHPVAATFDITDEDALTGWLDAHRRSGAPPVRGAFHLAGQVRDTLVADLDRAAFDAVHDPKTVGAHLLHRHLRDEPLEHFVLFASIASLLTTAGQTNYAAGNAFLDALAHHRRARGLPALSLDWGPWATGMIEELGLADHYLHSRGMSSLSPEAGMAVLERVIGQDHAQLVVATVVDWPVFLAWYPSPPPLVTDLAAAAAPPADTASGNGFLDTFRTAGEEARRALVTERFAALAATVLRTGADRIDPATGLGELGLDSLLAMELRARIHAELGVALPVVALLSGTPAGELAAQLHDGLTALASAEDPERAAGAVRLHSDERQYPLTQNQKALWFLKHLNPDGYAYNIGGAVEVNVALEPDLMFEAVRRLIARHPALRTNFLLVDGQAVQQVSEEARTDLALFDVRGEDWETIHATIVEEYRKPYDLAHDPLIRFRLFKRGPDRWIIMKAVHHIVSDAISTFTFIEELLAIYEALRRNQEHRLPPVEARYLDFLNQQNAFLAGPEAAGMLDYWRSHLPAEVPLLDLPVDKPRPAVQTHNGASEFFVLDEALSARVHALARAHGVTPFMVLLSAYYLLLHRYSGQDHIVVGSPVTGRTRQDFASVYGYFVNPLPLHADLSGDPTVTELLQQVRRTVLGGLDNQEYPFVLLVEELGLQHDPSRSAVFQAMFILLTHKVATEQYGYRLEYIELPEEEGQFDITLSAYEDEAEGRFHCVFKYNTDLFLPETMRRMAAHYTRLLDRLTRAPGDRPASRLAMLGGRERERLVGEWSRPALPSGDDRDDGPFTPVHELIARTAAERPTAVAVTTPSPHGGAHRLTYAELERRAAGTAARLRALGVGEGSMVVLRLDKSPELIVTLLAVLKAGAAYLPVRPDQPADRLAHLVSATGAELVLVADDAGPGATGTTGTDAVLTVPTLTLAALARTEPHPDGPTAEVTPDSPAYVITTSGSTGRPKAVRVSHRNLASAHAAWRQAYRLETDATTHLQMAEPSFDVFTGDLVRALCSGGTLVLADRDLLFDTTRLYRTMRQERVDCAEFVPAVVRGLMDHCAREGLRLDFLRLLVVGSDAWSVAEYRKLAELCGPGTRLVNSYGLTEATIDSAYFEGPVDDLEPGAMVPIGRPLPNSTLHVLDAHGEPVPPGVPGELWIGGQGVALGYAGDVEQTDERFVTRTLSRAADARPERLYRTGDIARWDAHGRVHLLGRTDGQIKLRGHRIEIGEIEAHLAQWPPLARAVVTVRTDTGGDAALCAYCVPQAGATLDVRALRRHLARSLPSYMIPSHFTELPALPLTANGKVDTAALPAPRAEAGDRPYEEPVTLYETSVARHWSTLLGREQIGLGDDFFELGGSSIKLIELLHLLRTEFGVGVPVSRLYQVTTLHGMAATVQDVLLGASADELPSLTFNAGQLPALFCFPPAGGHGLVYRGLAAHLPDHRVVGFNYLPGDDKVARYADLVEADRTDGPYVLLGYSLGGNLAFETAKELERRGRRVAHVVILDSRRILTAYEPDASGIAAFEAELADHVRKHTGSDAVTRETLAHAAEYLAFCGRTPNTGTVAATVTVITDEEKAALYAAGEHGTWHGSSTGATAVLRGSGVHADLLDAKHLPRNAQLVRSAIAGEASHDA</sequence>
<dbReference type="SMART" id="SM00827">
    <property type="entry name" value="PKS_AT"/>
    <property type="match status" value="1"/>
</dbReference>
<dbReference type="SUPFAM" id="SSF52151">
    <property type="entry name" value="FabD/lysophospholipase-like"/>
    <property type="match status" value="1"/>
</dbReference>
<comment type="pathway">
    <text evidence="2">Antibiotic biosynthesis.</text>
</comment>
<dbReference type="InterPro" id="IPR042104">
    <property type="entry name" value="PKS_dehydratase_sf"/>
</dbReference>
<dbReference type="CDD" id="cd08955">
    <property type="entry name" value="KR_2_FAS_SDR_x"/>
    <property type="match status" value="1"/>
</dbReference>
<dbReference type="Gene3D" id="3.10.129.110">
    <property type="entry name" value="Polyketide synthase dehydratase"/>
    <property type="match status" value="1"/>
</dbReference>
<dbReference type="Gene3D" id="3.30.300.30">
    <property type="match status" value="1"/>
</dbReference>
<dbReference type="InterPro" id="IPR049900">
    <property type="entry name" value="PKS_mFAS_DH"/>
</dbReference>
<dbReference type="SMART" id="SM00822">
    <property type="entry name" value="PKS_KR"/>
    <property type="match status" value="1"/>
</dbReference>
<dbReference type="Gene3D" id="3.30.559.10">
    <property type="entry name" value="Chloramphenicol acetyltransferase-like domain"/>
    <property type="match status" value="1"/>
</dbReference>
<dbReference type="Pfam" id="PF08659">
    <property type="entry name" value="KR"/>
    <property type="match status" value="1"/>
</dbReference>
<feature type="domain" description="Carrier" evidence="11">
    <location>
        <begin position="2825"/>
        <end position="2900"/>
    </location>
</feature>
<comment type="cofactor">
    <cofactor evidence="1">
        <name>pantetheine 4'-phosphate</name>
        <dbReference type="ChEBI" id="CHEBI:47942"/>
    </cofactor>
</comment>
<dbReference type="InterPro" id="IPR045851">
    <property type="entry name" value="AMP-bd_C_sf"/>
</dbReference>
<dbReference type="Pfam" id="PF00698">
    <property type="entry name" value="Acyl_transf_1"/>
    <property type="match status" value="1"/>
</dbReference>
<accession>A0ABQ2STU8</accession>
<dbReference type="Gene3D" id="1.10.287.490">
    <property type="entry name" value="Helix hairpin bin"/>
    <property type="match status" value="1"/>
</dbReference>
<evidence type="ECO:0000256" key="6">
    <source>
        <dbReference type="ARBA" id="ARBA00022737"/>
    </source>
</evidence>
<dbReference type="SMART" id="SM00825">
    <property type="entry name" value="PKS_KS"/>
    <property type="match status" value="1"/>
</dbReference>
<dbReference type="Gene3D" id="1.10.1200.10">
    <property type="entry name" value="ACP-like"/>
    <property type="match status" value="2"/>
</dbReference>
<dbReference type="InterPro" id="IPR014030">
    <property type="entry name" value="Ketoacyl_synth_N"/>
</dbReference>
<dbReference type="InterPro" id="IPR020807">
    <property type="entry name" value="PKS_DH"/>
</dbReference>
<keyword evidence="6" id="KW-0677">Repeat</keyword>
<feature type="region of interest" description="C-terminal hotdog fold" evidence="10">
    <location>
        <begin position="1042"/>
        <end position="1191"/>
    </location>
</feature>
<dbReference type="CDD" id="cd19531">
    <property type="entry name" value="LCL_NRPS-like"/>
    <property type="match status" value="1"/>
</dbReference>
<dbReference type="InterPro" id="IPR025110">
    <property type="entry name" value="AMP-bd_C"/>
</dbReference>
<dbReference type="Proteomes" id="UP000659767">
    <property type="component" value="Unassembled WGS sequence"/>
</dbReference>
<dbReference type="SUPFAM" id="SSF51735">
    <property type="entry name" value="NAD(P)-binding Rossmann-fold domains"/>
    <property type="match status" value="2"/>
</dbReference>
<evidence type="ECO:0000256" key="5">
    <source>
        <dbReference type="ARBA" id="ARBA00022679"/>
    </source>
</evidence>
<dbReference type="InterPro" id="IPR020802">
    <property type="entry name" value="TesA-like"/>
</dbReference>
<feature type="domain" description="Ketosynthase family 3 (KS3)" evidence="12">
    <location>
        <begin position="10"/>
        <end position="437"/>
    </location>
</feature>
<dbReference type="InterPro" id="IPR050091">
    <property type="entry name" value="PKS_NRPS_Biosynth_Enz"/>
</dbReference>
<evidence type="ECO:0000259" key="12">
    <source>
        <dbReference type="PROSITE" id="PS52004"/>
    </source>
</evidence>
<dbReference type="SUPFAM" id="SSF52777">
    <property type="entry name" value="CoA-dependent acyltransferases"/>
    <property type="match status" value="2"/>
</dbReference>
<dbReference type="InterPro" id="IPR001227">
    <property type="entry name" value="Ac_transferase_dom_sf"/>
</dbReference>
<evidence type="ECO:0000256" key="10">
    <source>
        <dbReference type="PROSITE-ProRule" id="PRU01363"/>
    </source>
</evidence>
<dbReference type="InterPro" id="IPR020806">
    <property type="entry name" value="PKS_PP-bd"/>
</dbReference>
<evidence type="ECO:0000256" key="3">
    <source>
        <dbReference type="ARBA" id="ARBA00022450"/>
    </source>
</evidence>
<feature type="active site" description="Proton donor; for dehydratase activity" evidence="10">
    <location>
        <position position="1103"/>
    </location>
</feature>
<dbReference type="Pfam" id="PF02801">
    <property type="entry name" value="Ketoacyl-synt_C"/>
    <property type="match status" value="1"/>
</dbReference>
<evidence type="ECO:0000256" key="2">
    <source>
        <dbReference type="ARBA" id="ARBA00004792"/>
    </source>
</evidence>
<dbReference type="Gene3D" id="3.30.559.30">
    <property type="entry name" value="Nonribosomal peptide synthetase, condensation domain"/>
    <property type="match status" value="1"/>
</dbReference>
<dbReference type="InterPro" id="IPR020841">
    <property type="entry name" value="PKS_Beta-ketoAc_synthase_dom"/>
</dbReference>
<dbReference type="SUPFAM" id="SSF55048">
    <property type="entry name" value="Probable ACP-binding domain of malonyl-CoA ACP transacylase"/>
    <property type="match status" value="1"/>
</dbReference>
<dbReference type="PANTHER" id="PTHR43775:SF37">
    <property type="entry name" value="SI:DKEY-61P9.11"/>
    <property type="match status" value="1"/>
</dbReference>
<evidence type="ECO:0008006" key="16">
    <source>
        <dbReference type="Google" id="ProtNLM"/>
    </source>
</evidence>
<dbReference type="EMBL" id="BMSZ01000002">
    <property type="protein sequence ID" value="GGS37949.1"/>
    <property type="molecule type" value="Genomic_DNA"/>
</dbReference>
<dbReference type="SUPFAM" id="SSF56801">
    <property type="entry name" value="Acetyl-CoA synthetase-like"/>
    <property type="match status" value="1"/>
</dbReference>
<comment type="similarity">
    <text evidence="9">In the C-terminal section; belongs to the NRP synthetase family.</text>
</comment>
<dbReference type="InterPro" id="IPR042099">
    <property type="entry name" value="ANL_N_sf"/>
</dbReference>
<dbReference type="PANTHER" id="PTHR43775">
    <property type="entry name" value="FATTY ACID SYNTHASE"/>
    <property type="match status" value="1"/>
</dbReference>
<dbReference type="PROSITE" id="PS00012">
    <property type="entry name" value="PHOSPHOPANTETHEINE"/>
    <property type="match status" value="2"/>
</dbReference>
<keyword evidence="15" id="KW-1185">Reference proteome</keyword>
<evidence type="ECO:0000313" key="15">
    <source>
        <dbReference type="Proteomes" id="UP000659767"/>
    </source>
</evidence>
<dbReference type="InterPro" id="IPR009081">
    <property type="entry name" value="PP-bd_ACP"/>
</dbReference>
<dbReference type="SMART" id="SM00823">
    <property type="entry name" value="PKS_PP"/>
    <property type="match status" value="2"/>
</dbReference>
<dbReference type="InterPro" id="IPR010071">
    <property type="entry name" value="AA_adenyl_dom"/>
</dbReference>
<dbReference type="SMART" id="SM00826">
    <property type="entry name" value="PKS_DH"/>
    <property type="match status" value="1"/>
</dbReference>
<evidence type="ECO:0000256" key="1">
    <source>
        <dbReference type="ARBA" id="ARBA00001957"/>
    </source>
</evidence>
<feature type="region of interest" description="N-terminal hotdog fold" evidence="10">
    <location>
        <begin position="909"/>
        <end position="1027"/>
    </location>
</feature>
<dbReference type="CDD" id="cd00833">
    <property type="entry name" value="PKS"/>
    <property type="match status" value="1"/>
</dbReference>
<dbReference type="Pfam" id="PF16197">
    <property type="entry name" value="KAsynt_C_assoc"/>
    <property type="match status" value="1"/>
</dbReference>
<feature type="active site" description="Proton acceptor; for dehydratase activity" evidence="10">
    <location>
        <position position="938"/>
    </location>
</feature>
<organism evidence="14 15">
    <name type="scientific">Streptomyces badius</name>
    <dbReference type="NCBI Taxonomy" id="1941"/>
    <lineage>
        <taxon>Bacteria</taxon>
        <taxon>Bacillati</taxon>
        <taxon>Actinomycetota</taxon>
        <taxon>Actinomycetes</taxon>
        <taxon>Kitasatosporales</taxon>
        <taxon>Streptomycetaceae</taxon>
        <taxon>Streptomyces</taxon>
    </lineage>
</organism>
<dbReference type="Gene3D" id="3.40.47.10">
    <property type="match status" value="1"/>
</dbReference>
<dbReference type="InterPro" id="IPR001031">
    <property type="entry name" value="Thioesterase"/>
</dbReference>
<keyword evidence="3" id="KW-0596">Phosphopantetheine</keyword>
<dbReference type="SUPFAM" id="SSF53474">
    <property type="entry name" value="alpha/beta-Hydrolases"/>
    <property type="match status" value="1"/>
</dbReference>
<dbReference type="InterPro" id="IPR014031">
    <property type="entry name" value="Ketoacyl_synth_C"/>
</dbReference>
<dbReference type="InterPro" id="IPR014043">
    <property type="entry name" value="Acyl_transferase_dom"/>
</dbReference>
<evidence type="ECO:0000259" key="11">
    <source>
        <dbReference type="PROSITE" id="PS50075"/>
    </source>
</evidence>
<dbReference type="SMART" id="SM00824">
    <property type="entry name" value="PKS_TE"/>
    <property type="match status" value="1"/>
</dbReference>
<reference evidence="15" key="1">
    <citation type="journal article" date="2019" name="Int. J. Syst. Evol. Microbiol.">
        <title>The Global Catalogue of Microorganisms (GCM) 10K type strain sequencing project: providing services to taxonomists for standard genome sequencing and annotation.</title>
        <authorList>
            <consortium name="The Broad Institute Genomics Platform"/>
            <consortium name="The Broad Institute Genome Sequencing Center for Infectious Disease"/>
            <person name="Wu L."/>
            <person name="Ma J."/>
        </authorList>
    </citation>
    <scope>NUCLEOTIDE SEQUENCE [LARGE SCALE GENOMIC DNA]</scope>
    <source>
        <strain evidence="15">JCM 4350</strain>
    </source>
</reference>
<dbReference type="InterPro" id="IPR020845">
    <property type="entry name" value="AMP-binding_CS"/>
</dbReference>
<evidence type="ECO:0000256" key="4">
    <source>
        <dbReference type="ARBA" id="ARBA00022553"/>
    </source>
</evidence>
<dbReference type="Gene3D" id="3.40.366.10">
    <property type="entry name" value="Malonyl-Coenzyme A Acyl Carrier Protein, domain 2"/>
    <property type="match status" value="1"/>
</dbReference>
<dbReference type="Pfam" id="PF00501">
    <property type="entry name" value="AMP-binding"/>
    <property type="match status" value="1"/>
</dbReference>
<dbReference type="Pfam" id="PF13193">
    <property type="entry name" value="AMP-binding_C"/>
    <property type="match status" value="1"/>
</dbReference>
<dbReference type="InterPro" id="IPR049552">
    <property type="entry name" value="PKS_DH_N"/>
</dbReference>
<dbReference type="SUPFAM" id="SSF47336">
    <property type="entry name" value="ACP-like"/>
    <property type="match status" value="2"/>
</dbReference>
<evidence type="ECO:0000256" key="7">
    <source>
        <dbReference type="ARBA" id="ARBA00023194"/>
    </source>
</evidence>
<dbReference type="PROSITE" id="PS52019">
    <property type="entry name" value="PKS_MFAS_DH"/>
    <property type="match status" value="1"/>
</dbReference>
<keyword evidence="5" id="KW-0808">Transferase</keyword>
<dbReference type="InterPro" id="IPR049551">
    <property type="entry name" value="PKS_DH_C"/>
</dbReference>
<dbReference type="RefSeq" id="WP_199887547.1">
    <property type="nucleotide sequence ID" value="NZ_BMSZ01000002.1"/>
</dbReference>
<dbReference type="InterPro" id="IPR006162">
    <property type="entry name" value="Ppantetheine_attach_site"/>
</dbReference>
<dbReference type="Pfam" id="PF00109">
    <property type="entry name" value="ketoacyl-synt"/>
    <property type="match status" value="1"/>
</dbReference>
<dbReference type="InterPro" id="IPR016036">
    <property type="entry name" value="Malonyl_transacylase_ACP-bd"/>
</dbReference>
<dbReference type="Gene3D" id="3.30.70.3290">
    <property type="match status" value="1"/>
</dbReference>
<keyword evidence="7" id="KW-0045">Antibiotic biosynthesis</keyword>
<dbReference type="InterPro" id="IPR036736">
    <property type="entry name" value="ACP-like_sf"/>
</dbReference>
<evidence type="ECO:0000256" key="8">
    <source>
        <dbReference type="ARBA" id="ARBA00023315"/>
    </source>
</evidence>
<dbReference type="InterPro" id="IPR036291">
    <property type="entry name" value="NAD(P)-bd_dom_sf"/>
</dbReference>
<dbReference type="Gene3D" id="3.40.50.1820">
    <property type="entry name" value="alpha/beta hydrolase"/>
    <property type="match status" value="1"/>
</dbReference>
<feature type="domain" description="Carrier" evidence="11">
    <location>
        <begin position="1736"/>
        <end position="1810"/>
    </location>
</feature>
<protein>
    <recommendedName>
        <fullName evidence="16">Non-ribosomal peptide synthetase</fullName>
    </recommendedName>
</protein>
<dbReference type="SUPFAM" id="SSF53901">
    <property type="entry name" value="Thiolase-like"/>
    <property type="match status" value="1"/>
</dbReference>
<dbReference type="InterPro" id="IPR001242">
    <property type="entry name" value="Condensation_dom"/>
</dbReference>
<dbReference type="PROSITE" id="PS00606">
    <property type="entry name" value="KS3_1"/>
    <property type="match status" value="1"/>
</dbReference>
<dbReference type="InterPro" id="IPR016039">
    <property type="entry name" value="Thiolase-like"/>
</dbReference>
<feature type="domain" description="PKS/mFAS DH" evidence="13">
    <location>
        <begin position="909"/>
        <end position="1191"/>
    </location>
</feature>
<dbReference type="InterPro" id="IPR057326">
    <property type="entry name" value="KR_dom"/>
</dbReference>
<comment type="caution">
    <text evidence="14">The sequence shown here is derived from an EMBL/GenBank/DDBJ whole genome shotgun (WGS) entry which is preliminary data.</text>
</comment>
<dbReference type="PROSITE" id="PS50075">
    <property type="entry name" value="CARRIER"/>
    <property type="match status" value="2"/>
</dbReference>
<dbReference type="PROSITE" id="PS00455">
    <property type="entry name" value="AMP_BINDING"/>
    <property type="match status" value="1"/>
</dbReference>
<dbReference type="InterPro" id="IPR000873">
    <property type="entry name" value="AMP-dep_synth/lig_dom"/>
</dbReference>
<dbReference type="Pfam" id="PF14765">
    <property type="entry name" value="PS-DH"/>
    <property type="match status" value="1"/>
</dbReference>
<proteinExistence type="inferred from homology"/>
<dbReference type="Pfam" id="PF00668">
    <property type="entry name" value="Condensation"/>
    <property type="match status" value="1"/>
</dbReference>
<evidence type="ECO:0000256" key="9">
    <source>
        <dbReference type="ARBA" id="ARBA00029443"/>
    </source>
</evidence>